<evidence type="ECO:0000259" key="1">
    <source>
        <dbReference type="Pfam" id="PF17900"/>
    </source>
</evidence>
<reference evidence="2 3" key="1">
    <citation type="submission" date="2018-11" db="EMBL/GenBank/DDBJ databases">
        <authorList>
            <consortium name="Pathogen Informatics"/>
        </authorList>
    </citation>
    <scope>NUCLEOTIDE SEQUENCE [LARGE SCALE GENOMIC DNA]</scope>
</reference>
<gene>
    <name evidence="2" type="ORF">ASIM_LOCUS14514</name>
</gene>
<protein>
    <recommendedName>
        <fullName evidence="1">Aminopeptidase N-like N-terminal domain-containing protein</fullName>
    </recommendedName>
</protein>
<dbReference type="Gene3D" id="1.10.390.10">
    <property type="entry name" value="Neutral Protease Domain 2"/>
    <property type="match status" value="1"/>
</dbReference>
<dbReference type="AlphaFoldDB" id="A0A3P6RA99"/>
<dbReference type="SUPFAM" id="SSF55486">
    <property type="entry name" value="Metalloproteases ('zincins'), catalytic domain"/>
    <property type="match status" value="1"/>
</dbReference>
<dbReference type="Gene3D" id="2.60.40.1730">
    <property type="entry name" value="tricorn interacting facor f3 domain"/>
    <property type="match status" value="1"/>
</dbReference>
<dbReference type="EMBL" id="UYRR01031795">
    <property type="protein sequence ID" value="VDK52633.1"/>
    <property type="molecule type" value="Genomic_DNA"/>
</dbReference>
<dbReference type="GO" id="GO:0016020">
    <property type="term" value="C:membrane"/>
    <property type="evidence" value="ECO:0007669"/>
    <property type="project" value="TreeGrafter"/>
</dbReference>
<evidence type="ECO:0000313" key="3">
    <source>
        <dbReference type="Proteomes" id="UP000267096"/>
    </source>
</evidence>
<name>A0A3P6RA99_ANISI</name>
<dbReference type="GO" id="GO:0043171">
    <property type="term" value="P:peptide catabolic process"/>
    <property type="evidence" value="ECO:0007669"/>
    <property type="project" value="TreeGrafter"/>
</dbReference>
<dbReference type="PANTHER" id="PTHR11533:SF299">
    <property type="entry name" value="AMINOPEPTIDASE"/>
    <property type="match status" value="1"/>
</dbReference>
<dbReference type="InterPro" id="IPR027268">
    <property type="entry name" value="Peptidase_M4/M1_CTD_sf"/>
</dbReference>
<dbReference type="Pfam" id="PF17900">
    <property type="entry name" value="Peptidase_M1_N"/>
    <property type="match status" value="1"/>
</dbReference>
<organism evidence="2 3">
    <name type="scientific">Anisakis simplex</name>
    <name type="common">Herring worm</name>
    <dbReference type="NCBI Taxonomy" id="6269"/>
    <lineage>
        <taxon>Eukaryota</taxon>
        <taxon>Metazoa</taxon>
        <taxon>Ecdysozoa</taxon>
        <taxon>Nematoda</taxon>
        <taxon>Chromadorea</taxon>
        <taxon>Rhabditida</taxon>
        <taxon>Spirurina</taxon>
        <taxon>Ascaridomorpha</taxon>
        <taxon>Ascaridoidea</taxon>
        <taxon>Anisakidae</taxon>
        <taxon>Anisakis</taxon>
        <taxon>Anisakis simplex complex</taxon>
    </lineage>
</organism>
<sequence length="283" mass="32188">MFEPMNARRLFPCFDEPRWRSIFKLQLWLEDDFASPGVDDKAKMNPDWNGTGFELFFCTGKTFIELGEFLCELWPSNADDESEAAGWTSFASTLFHELVHQWNELDVIGDVTTIPLVSSNWSSGVVPSIVYRKGSAIVSLLNDVVGADKMRLIFRDYVRKNQWKSANTTTFLRIVDRIAKNLPISASAFFASWLYQGSHPIVFIDYDKITSQFCLTQVPKAGDMGVRWYIPIWIECLAGTSNETIYWILPHQQLVLGLDQESVISLEKAEDQVTLNAAFKTCA</sequence>
<dbReference type="OrthoDB" id="5834039at2759"/>
<dbReference type="InterPro" id="IPR042097">
    <property type="entry name" value="Aminopeptidase_N-like_N_sf"/>
</dbReference>
<keyword evidence="3" id="KW-1185">Reference proteome</keyword>
<dbReference type="GO" id="GO:0006508">
    <property type="term" value="P:proteolysis"/>
    <property type="evidence" value="ECO:0007669"/>
    <property type="project" value="TreeGrafter"/>
</dbReference>
<feature type="domain" description="Aminopeptidase N-like N-terminal" evidence="1">
    <location>
        <begin position="2"/>
        <end position="32"/>
    </location>
</feature>
<dbReference type="GO" id="GO:0070006">
    <property type="term" value="F:metalloaminopeptidase activity"/>
    <property type="evidence" value="ECO:0007669"/>
    <property type="project" value="TreeGrafter"/>
</dbReference>
<dbReference type="Proteomes" id="UP000267096">
    <property type="component" value="Unassembled WGS sequence"/>
</dbReference>
<dbReference type="GO" id="GO:0005615">
    <property type="term" value="C:extracellular space"/>
    <property type="evidence" value="ECO:0007669"/>
    <property type="project" value="TreeGrafter"/>
</dbReference>
<dbReference type="GO" id="GO:0042277">
    <property type="term" value="F:peptide binding"/>
    <property type="evidence" value="ECO:0007669"/>
    <property type="project" value="TreeGrafter"/>
</dbReference>
<proteinExistence type="predicted"/>
<evidence type="ECO:0000313" key="2">
    <source>
        <dbReference type="EMBL" id="VDK52633.1"/>
    </source>
</evidence>
<dbReference type="SUPFAM" id="SSF63737">
    <property type="entry name" value="Leukotriene A4 hydrolase N-terminal domain"/>
    <property type="match status" value="1"/>
</dbReference>
<dbReference type="GO" id="GO:0005737">
    <property type="term" value="C:cytoplasm"/>
    <property type="evidence" value="ECO:0007669"/>
    <property type="project" value="TreeGrafter"/>
</dbReference>
<accession>A0A3P6RA99</accession>
<dbReference type="InterPro" id="IPR050344">
    <property type="entry name" value="Peptidase_M1_aminopeptidases"/>
</dbReference>
<dbReference type="GO" id="GO:0008270">
    <property type="term" value="F:zinc ion binding"/>
    <property type="evidence" value="ECO:0007669"/>
    <property type="project" value="TreeGrafter"/>
</dbReference>
<dbReference type="PANTHER" id="PTHR11533">
    <property type="entry name" value="PROTEASE M1 ZINC METALLOPROTEASE"/>
    <property type="match status" value="1"/>
</dbReference>
<dbReference type="InterPro" id="IPR045357">
    <property type="entry name" value="Aminopeptidase_N-like_N"/>
</dbReference>